<dbReference type="InterPro" id="IPR050314">
    <property type="entry name" value="Glycosyl_Hydrlase_18"/>
</dbReference>
<dbReference type="FunFam" id="3.20.20.80:FF:000075">
    <property type="entry name" value="Sporulation-specific chitinase"/>
    <property type="match status" value="1"/>
</dbReference>
<dbReference type="PANTHER" id="PTHR11177">
    <property type="entry name" value="CHITINASE"/>
    <property type="match status" value="1"/>
</dbReference>
<protein>
    <recommendedName>
        <fullName evidence="4">chitinase</fullName>
        <ecNumber evidence="4">3.2.1.14</ecNumber>
    </recommendedName>
</protein>
<dbReference type="STRING" id="2656787.A0A370T9F0"/>
<keyword evidence="10" id="KW-0624">Polysaccharide degradation</keyword>
<keyword evidence="7" id="KW-0146">Chitin degradation</keyword>
<reference evidence="14 15" key="1">
    <citation type="journal article" date="2018" name="IMA Fungus">
        <title>IMA Genome-F 9: Draft genome sequence of Annulohypoxylon stygium, Aspergillus mulundensis, Berkeleyomyces basicola (syn. Thielaviopsis basicola), Ceratocystis smalleyi, two Cercospora beticola strains, Coleophoma cylindrospora, Fusarium fracticaudum, Phialophora cf. hyalina, and Morchella septimelata.</title>
        <authorList>
            <person name="Wingfield B.D."/>
            <person name="Bills G.F."/>
            <person name="Dong Y."/>
            <person name="Huang W."/>
            <person name="Nel W.J."/>
            <person name="Swalarsk-Parry B.S."/>
            <person name="Vaghefi N."/>
            <person name="Wilken P.M."/>
            <person name="An Z."/>
            <person name="de Beer Z.W."/>
            <person name="De Vos L."/>
            <person name="Chen L."/>
            <person name="Duong T.A."/>
            <person name="Gao Y."/>
            <person name="Hammerbacher A."/>
            <person name="Kikkert J.R."/>
            <person name="Li Y."/>
            <person name="Li H."/>
            <person name="Li K."/>
            <person name="Li Q."/>
            <person name="Liu X."/>
            <person name="Ma X."/>
            <person name="Naidoo K."/>
            <person name="Pethybridge S.J."/>
            <person name="Sun J."/>
            <person name="Steenkamp E.T."/>
            <person name="van der Nest M.A."/>
            <person name="van Wyk S."/>
            <person name="Wingfield M.J."/>
            <person name="Xiong C."/>
            <person name="Yue Q."/>
            <person name="Zhang X."/>
        </authorList>
    </citation>
    <scope>NUCLEOTIDE SEQUENCE [LARGE SCALE GENOMIC DNA]</scope>
    <source>
        <strain evidence="14 15">BP 5553</strain>
    </source>
</reference>
<comment type="catalytic activity">
    <reaction evidence="1">
        <text>Random endo-hydrolysis of N-acetyl-beta-D-glucosaminide (1-&gt;4)-beta-linkages in chitin and chitodextrins.</text>
        <dbReference type="EC" id="3.2.1.14"/>
    </reaction>
</comment>
<sequence length="699" mass="76471">MTPEDILAEHELRRERERFRKRKNGLIKKSEQLRRVYVCDIEVKIRDRGSGFWYLYRTTREEFPSFAQLREDYPAMIAEDLLPENFTTEDEGSNDEYDDGESSREARATRRRVKDIRLKTRKGGKGVRQATPKKKVAREAPRPSLSPPPFLKLPVRSVYNKGIDARGCRGLQTASACSDKDPWVLPPVPVLLAIYDRNFTPQQLPASRLTHVLYAFANVKPDTGEVYLSDTKADTQKLLTRDSRGDGSGSNLHGCLEQLYLLKKQNRNLKVLLSIGGWDYSSNFAVPASTPAGRSTFASSAVFLVKNLGLDGLDIDWEYPLGDAQALDYVLLLQAVRSALDAYGDSLEPQHRFTLTVASSAGPAIYQQMRLVDMNRYVDFWNLMAYDYAGSWSAVAGDQANLFPSPSNPATTPFNTEMAVMYYISQGILASKIVLGMPLYGRSFEATEGRGRPFHGVGRGSWDAGAYDLKVLPLDEAPEVHDNETGSSYSYSAAKKEWISYDTVDVAKQKAAWIRQMGLGGAMWWESSGDRLGEKSLIQNVVGFLSGEGGGLESSPNQLLYSDSTYENLRAGMPDSGHLPSASTAASVPGTRSCSSLQTSGLPVPSPISGTVTISLNSTLTSTPATSLATRRDTDQTLTAKGGTLTITPSAIYASSPPGIIVVGTTTTTITPPSSPATPACGCGTYFCELVHKEFGLRC</sequence>
<dbReference type="EC" id="3.2.1.14" evidence="4"/>
<evidence type="ECO:0000256" key="6">
    <source>
        <dbReference type="ARBA" id="ARBA00022801"/>
    </source>
</evidence>
<accession>A0A370T9F0</accession>
<evidence type="ECO:0000313" key="15">
    <source>
        <dbReference type="Proteomes" id="UP000254866"/>
    </source>
</evidence>
<name>A0A370T9F0_9HELO</name>
<evidence type="ECO:0000256" key="9">
    <source>
        <dbReference type="ARBA" id="ARBA00023295"/>
    </source>
</evidence>
<evidence type="ECO:0000256" key="4">
    <source>
        <dbReference type="ARBA" id="ARBA00012729"/>
    </source>
</evidence>
<keyword evidence="8" id="KW-0119">Carbohydrate metabolism</keyword>
<keyword evidence="15" id="KW-1185">Reference proteome</keyword>
<feature type="region of interest" description="Disordered" evidence="12">
    <location>
        <begin position="83"/>
        <end position="151"/>
    </location>
</feature>
<dbReference type="InterPro" id="IPR001223">
    <property type="entry name" value="Glyco_hydro18_cat"/>
</dbReference>
<keyword evidence="6 11" id="KW-0378">Hydrolase</keyword>
<proteinExistence type="inferred from homology"/>
<dbReference type="Gene3D" id="3.20.20.80">
    <property type="entry name" value="Glycosidases"/>
    <property type="match status" value="1"/>
</dbReference>
<dbReference type="GO" id="GO:0008061">
    <property type="term" value="F:chitin binding"/>
    <property type="evidence" value="ECO:0007669"/>
    <property type="project" value="InterPro"/>
</dbReference>
<keyword evidence="5" id="KW-0964">Secreted</keyword>
<comment type="similarity">
    <text evidence="3">Belongs to the glycosyl hydrolase 18 family. Chitinase class V subfamily.</text>
</comment>
<comment type="caution">
    <text evidence="14">The sequence shown here is derived from an EMBL/GenBank/DDBJ whole genome shotgun (WGS) entry which is preliminary data.</text>
</comment>
<dbReference type="InterPro" id="IPR001579">
    <property type="entry name" value="Glyco_hydro_18_chit_AS"/>
</dbReference>
<dbReference type="OrthoDB" id="76388at2759"/>
<evidence type="ECO:0000256" key="5">
    <source>
        <dbReference type="ARBA" id="ARBA00022525"/>
    </source>
</evidence>
<dbReference type="InterPro" id="IPR011583">
    <property type="entry name" value="Chitinase_II/V-like_cat"/>
</dbReference>
<dbReference type="InterPro" id="IPR029070">
    <property type="entry name" value="Chitinase_insertion_sf"/>
</dbReference>
<evidence type="ECO:0000256" key="8">
    <source>
        <dbReference type="ARBA" id="ARBA00023277"/>
    </source>
</evidence>
<dbReference type="SUPFAM" id="SSF51445">
    <property type="entry name" value="(Trans)glycosidases"/>
    <property type="match status" value="1"/>
</dbReference>
<evidence type="ECO:0000256" key="11">
    <source>
        <dbReference type="RuleBase" id="RU000489"/>
    </source>
</evidence>
<dbReference type="GO" id="GO:0005576">
    <property type="term" value="C:extracellular region"/>
    <property type="evidence" value="ECO:0007669"/>
    <property type="project" value="UniProtKB-SubCell"/>
</dbReference>
<feature type="domain" description="GH18" evidence="13">
    <location>
        <begin position="189"/>
        <end position="548"/>
    </location>
</feature>
<gene>
    <name evidence="14" type="ORF">BP5553_10479</name>
</gene>
<dbReference type="GO" id="GO:0008843">
    <property type="term" value="F:endochitinase activity"/>
    <property type="evidence" value="ECO:0007669"/>
    <property type="project" value="UniProtKB-EC"/>
</dbReference>
<evidence type="ECO:0000256" key="1">
    <source>
        <dbReference type="ARBA" id="ARBA00000822"/>
    </source>
</evidence>
<evidence type="ECO:0000259" key="13">
    <source>
        <dbReference type="PROSITE" id="PS51910"/>
    </source>
</evidence>
<dbReference type="Pfam" id="PF00704">
    <property type="entry name" value="Glyco_hydro_18"/>
    <property type="match status" value="1"/>
</dbReference>
<dbReference type="EMBL" id="NPIC01000016">
    <property type="protein sequence ID" value="RDL30201.1"/>
    <property type="molecule type" value="Genomic_DNA"/>
</dbReference>
<evidence type="ECO:0000313" key="14">
    <source>
        <dbReference type="EMBL" id="RDL30201.1"/>
    </source>
</evidence>
<dbReference type="AlphaFoldDB" id="A0A370T9F0"/>
<dbReference type="GO" id="GO:0006032">
    <property type="term" value="P:chitin catabolic process"/>
    <property type="evidence" value="ECO:0007669"/>
    <property type="project" value="UniProtKB-KW"/>
</dbReference>
<keyword evidence="9 11" id="KW-0326">Glycosidase</keyword>
<evidence type="ECO:0000256" key="10">
    <source>
        <dbReference type="ARBA" id="ARBA00023326"/>
    </source>
</evidence>
<dbReference type="GO" id="GO:0000272">
    <property type="term" value="P:polysaccharide catabolic process"/>
    <property type="evidence" value="ECO:0007669"/>
    <property type="project" value="UniProtKB-KW"/>
</dbReference>
<dbReference type="CDD" id="cd06548">
    <property type="entry name" value="GH18_chitinase"/>
    <property type="match status" value="1"/>
</dbReference>
<dbReference type="Proteomes" id="UP000254866">
    <property type="component" value="Unassembled WGS sequence"/>
</dbReference>
<dbReference type="PROSITE" id="PS01095">
    <property type="entry name" value="GH18_1"/>
    <property type="match status" value="1"/>
</dbReference>
<dbReference type="SUPFAM" id="SSF54556">
    <property type="entry name" value="Chitinase insertion domain"/>
    <property type="match status" value="1"/>
</dbReference>
<dbReference type="Gene3D" id="3.10.50.10">
    <property type="match status" value="1"/>
</dbReference>
<organism evidence="14 15">
    <name type="scientific">Venustampulla echinocandica</name>
    <dbReference type="NCBI Taxonomy" id="2656787"/>
    <lineage>
        <taxon>Eukaryota</taxon>
        <taxon>Fungi</taxon>
        <taxon>Dikarya</taxon>
        <taxon>Ascomycota</taxon>
        <taxon>Pezizomycotina</taxon>
        <taxon>Leotiomycetes</taxon>
        <taxon>Helotiales</taxon>
        <taxon>Pleuroascaceae</taxon>
        <taxon>Venustampulla</taxon>
    </lineage>
</organism>
<dbReference type="SMART" id="SM00636">
    <property type="entry name" value="Glyco_18"/>
    <property type="match status" value="1"/>
</dbReference>
<dbReference type="RefSeq" id="XP_031864809.1">
    <property type="nucleotide sequence ID" value="XM_032019102.1"/>
</dbReference>
<dbReference type="GeneID" id="43603328"/>
<feature type="compositionally biased region" description="Basic residues" evidence="12">
    <location>
        <begin position="109"/>
        <end position="136"/>
    </location>
</feature>
<evidence type="ECO:0000256" key="2">
    <source>
        <dbReference type="ARBA" id="ARBA00004613"/>
    </source>
</evidence>
<comment type="subcellular location">
    <subcellularLocation>
        <location evidence="2">Secreted</location>
    </subcellularLocation>
</comment>
<evidence type="ECO:0000256" key="12">
    <source>
        <dbReference type="SAM" id="MobiDB-lite"/>
    </source>
</evidence>
<dbReference type="PANTHER" id="PTHR11177:SF317">
    <property type="entry name" value="CHITINASE 12-RELATED"/>
    <property type="match status" value="1"/>
</dbReference>
<dbReference type="PROSITE" id="PS51910">
    <property type="entry name" value="GH18_2"/>
    <property type="match status" value="1"/>
</dbReference>
<evidence type="ECO:0000256" key="7">
    <source>
        <dbReference type="ARBA" id="ARBA00023024"/>
    </source>
</evidence>
<evidence type="ECO:0000256" key="3">
    <source>
        <dbReference type="ARBA" id="ARBA00008682"/>
    </source>
</evidence>
<feature type="compositionally biased region" description="Acidic residues" evidence="12">
    <location>
        <begin position="87"/>
        <end position="100"/>
    </location>
</feature>
<dbReference type="InterPro" id="IPR017853">
    <property type="entry name" value="GH"/>
</dbReference>